<dbReference type="CDD" id="cd02440">
    <property type="entry name" value="AdoMet_MTases"/>
    <property type="match status" value="1"/>
</dbReference>
<dbReference type="NCBIfam" id="TIGR00138">
    <property type="entry name" value="rsmG_gidB"/>
    <property type="match status" value="1"/>
</dbReference>
<reference evidence="7 8" key="1">
    <citation type="journal article" date="2016" name="Nat. Commun.">
        <title>Thousands of microbial genomes shed light on interconnected biogeochemical processes in an aquifer system.</title>
        <authorList>
            <person name="Anantharaman K."/>
            <person name="Brown C.T."/>
            <person name="Hug L.A."/>
            <person name="Sharon I."/>
            <person name="Castelle C.J."/>
            <person name="Probst A.J."/>
            <person name="Thomas B.C."/>
            <person name="Singh A."/>
            <person name="Wilkins M.J."/>
            <person name="Karaoz U."/>
            <person name="Brodie E.L."/>
            <person name="Williams K.H."/>
            <person name="Hubbard S.S."/>
            <person name="Banfield J.F."/>
        </authorList>
    </citation>
    <scope>NUCLEOTIDE SEQUENCE [LARGE SCALE GENOMIC DNA]</scope>
</reference>
<evidence type="ECO:0000313" key="7">
    <source>
        <dbReference type="EMBL" id="OGK05357.1"/>
    </source>
</evidence>
<dbReference type="GO" id="GO:0070043">
    <property type="term" value="F:rRNA (guanine-N7-)-methyltransferase activity"/>
    <property type="evidence" value="ECO:0007669"/>
    <property type="project" value="UniProtKB-UniRule"/>
</dbReference>
<evidence type="ECO:0000256" key="3">
    <source>
        <dbReference type="ARBA" id="ARBA00022603"/>
    </source>
</evidence>
<dbReference type="PIRSF" id="PIRSF003078">
    <property type="entry name" value="GidB"/>
    <property type="match status" value="1"/>
</dbReference>
<dbReference type="EMBL" id="MFYX01000057">
    <property type="protein sequence ID" value="OGK05357.1"/>
    <property type="molecule type" value="Genomic_DNA"/>
</dbReference>
<keyword evidence="2 6" id="KW-0698">rRNA processing</keyword>
<dbReference type="Proteomes" id="UP000179243">
    <property type="component" value="Unassembled WGS sequence"/>
</dbReference>
<dbReference type="GO" id="GO:0005829">
    <property type="term" value="C:cytosol"/>
    <property type="evidence" value="ECO:0007669"/>
    <property type="project" value="TreeGrafter"/>
</dbReference>
<dbReference type="InterPro" id="IPR003682">
    <property type="entry name" value="rRNA_ssu_MeTfrase_G"/>
</dbReference>
<comment type="similarity">
    <text evidence="6">Belongs to the methyltransferase superfamily. RNA methyltransferase RsmG family.</text>
</comment>
<dbReference type="SUPFAM" id="SSF53335">
    <property type="entry name" value="S-adenosyl-L-methionine-dependent methyltransferases"/>
    <property type="match status" value="1"/>
</dbReference>
<feature type="binding site" evidence="6">
    <location>
        <position position="73"/>
    </location>
    <ligand>
        <name>S-adenosyl-L-methionine</name>
        <dbReference type="ChEBI" id="CHEBI:59789"/>
    </ligand>
</feature>
<dbReference type="PANTHER" id="PTHR31760:SF0">
    <property type="entry name" value="S-ADENOSYL-L-METHIONINE-DEPENDENT METHYLTRANSFERASES SUPERFAMILY PROTEIN"/>
    <property type="match status" value="1"/>
</dbReference>
<organism evidence="7 8">
    <name type="scientific">Candidatus Raymondbacteria bacterium RIFOXYD12_FULL_49_13</name>
    <dbReference type="NCBI Taxonomy" id="1817890"/>
    <lineage>
        <taxon>Bacteria</taxon>
        <taxon>Raymondiibacteriota</taxon>
    </lineage>
</organism>
<keyword evidence="1 6" id="KW-0963">Cytoplasm</keyword>
<evidence type="ECO:0000256" key="6">
    <source>
        <dbReference type="HAMAP-Rule" id="MF_00074"/>
    </source>
</evidence>
<evidence type="ECO:0000256" key="1">
    <source>
        <dbReference type="ARBA" id="ARBA00022490"/>
    </source>
</evidence>
<dbReference type="AlphaFoldDB" id="A0A1F7FFT1"/>
<dbReference type="HAMAP" id="MF_00074">
    <property type="entry name" value="16SrRNA_methyltr_G"/>
    <property type="match status" value="1"/>
</dbReference>
<keyword evidence="5 6" id="KW-0949">S-adenosyl-L-methionine</keyword>
<dbReference type="Pfam" id="PF02527">
    <property type="entry name" value="GidB"/>
    <property type="match status" value="1"/>
</dbReference>
<keyword evidence="4 6" id="KW-0808">Transferase</keyword>
<comment type="subcellular location">
    <subcellularLocation>
        <location evidence="6">Cytoplasm</location>
    </subcellularLocation>
</comment>
<evidence type="ECO:0000256" key="2">
    <source>
        <dbReference type="ARBA" id="ARBA00022552"/>
    </source>
</evidence>
<dbReference type="EC" id="2.1.1.-" evidence="6"/>
<gene>
    <name evidence="6" type="primary">rsmG</name>
    <name evidence="7" type="ORF">A2519_03520</name>
</gene>
<evidence type="ECO:0000256" key="5">
    <source>
        <dbReference type="ARBA" id="ARBA00022691"/>
    </source>
</evidence>
<comment type="caution">
    <text evidence="7">The sequence shown here is derived from an EMBL/GenBank/DDBJ whole genome shotgun (WGS) entry which is preliminary data.</text>
</comment>
<name>A0A1F7FFT1_UNCRA</name>
<dbReference type="Gene3D" id="3.40.50.150">
    <property type="entry name" value="Vaccinia Virus protein VP39"/>
    <property type="match status" value="1"/>
</dbReference>
<comment type="function">
    <text evidence="6">Specifically methylates the N7 position of a guanine in 16S rRNA.</text>
</comment>
<sequence>MYCTFFSNTNMEKNDPRVSGFLSGLEKWNRRINLVSKNDIPRLYERHFTDSLVAEKYISKNATVLDIGSGNGFPAIPIALSRNDLQIVAMEKNVKKGYFLKRMKEGLHISNLSIFIGKIEEEPNEYKKHFDYCLSRAFSSTEEIVKKAIYYLKNNGKIIIFKSFIDNDIDGLSTMVGKLINSVDNVVYKNTSGEKRKLVILKTKTLI</sequence>
<accession>A0A1F7FFT1</accession>
<feature type="binding site" evidence="6">
    <location>
        <begin position="119"/>
        <end position="120"/>
    </location>
    <ligand>
        <name>S-adenosyl-L-methionine</name>
        <dbReference type="ChEBI" id="CHEBI:59789"/>
    </ligand>
</feature>
<feature type="binding site" evidence="6">
    <location>
        <position position="68"/>
    </location>
    <ligand>
        <name>S-adenosyl-L-methionine</name>
        <dbReference type="ChEBI" id="CHEBI:59789"/>
    </ligand>
</feature>
<evidence type="ECO:0000313" key="8">
    <source>
        <dbReference type="Proteomes" id="UP000179243"/>
    </source>
</evidence>
<comment type="caution">
    <text evidence="6">Lacks conserved residue(s) required for the propagation of feature annotation.</text>
</comment>
<dbReference type="InterPro" id="IPR029063">
    <property type="entry name" value="SAM-dependent_MTases_sf"/>
</dbReference>
<keyword evidence="3 6" id="KW-0489">Methyltransferase</keyword>
<evidence type="ECO:0000256" key="4">
    <source>
        <dbReference type="ARBA" id="ARBA00022679"/>
    </source>
</evidence>
<proteinExistence type="inferred from homology"/>
<feature type="binding site" evidence="6">
    <location>
        <position position="136"/>
    </location>
    <ligand>
        <name>S-adenosyl-L-methionine</name>
        <dbReference type="ChEBI" id="CHEBI:59789"/>
    </ligand>
</feature>
<protein>
    <recommendedName>
        <fullName evidence="6">Ribosomal RNA small subunit methyltransferase G</fullName>
        <ecNumber evidence="6">2.1.1.-</ecNumber>
    </recommendedName>
    <alternativeName>
        <fullName evidence="6">16S rRNA 7-methylguanosine methyltransferase</fullName>
        <shortName evidence="6">16S rRNA m7G methyltransferase</shortName>
    </alternativeName>
</protein>
<dbReference type="PANTHER" id="PTHR31760">
    <property type="entry name" value="S-ADENOSYL-L-METHIONINE-DEPENDENT METHYLTRANSFERASES SUPERFAMILY PROTEIN"/>
    <property type="match status" value="1"/>
</dbReference>